<dbReference type="InterPro" id="IPR029058">
    <property type="entry name" value="AB_hydrolase_fold"/>
</dbReference>
<keyword evidence="6" id="KW-1185">Reference proteome</keyword>
<organism evidence="5 6">
    <name type="scientific">Cladobotryum mycophilum</name>
    <dbReference type="NCBI Taxonomy" id="491253"/>
    <lineage>
        <taxon>Eukaryota</taxon>
        <taxon>Fungi</taxon>
        <taxon>Dikarya</taxon>
        <taxon>Ascomycota</taxon>
        <taxon>Pezizomycotina</taxon>
        <taxon>Sordariomycetes</taxon>
        <taxon>Hypocreomycetidae</taxon>
        <taxon>Hypocreales</taxon>
        <taxon>Hypocreaceae</taxon>
        <taxon>Cladobotryum</taxon>
    </lineage>
</organism>
<gene>
    <name evidence="5" type="ORF">PT974_10292</name>
</gene>
<dbReference type="InterPro" id="IPR050309">
    <property type="entry name" value="Type-B_Carboxylest/Lipase"/>
</dbReference>
<dbReference type="PROSITE" id="PS00122">
    <property type="entry name" value="CARBOXYLESTERASE_B_1"/>
    <property type="match status" value="1"/>
</dbReference>
<dbReference type="PROSITE" id="PS00941">
    <property type="entry name" value="CARBOXYLESTERASE_B_2"/>
    <property type="match status" value="1"/>
</dbReference>
<dbReference type="EC" id="3.1.1.-" evidence="3"/>
<comment type="similarity">
    <text evidence="1 3">Belongs to the type-B carboxylesterase/lipase family.</text>
</comment>
<feature type="signal peptide" evidence="3">
    <location>
        <begin position="1"/>
        <end position="18"/>
    </location>
</feature>
<dbReference type="Gene3D" id="3.40.50.1820">
    <property type="entry name" value="alpha/beta hydrolase"/>
    <property type="match status" value="1"/>
</dbReference>
<dbReference type="InterPro" id="IPR019826">
    <property type="entry name" value="Carboxylesterase_B_AS"/>
</dbReference>
<comment type="caution">
    <text evidence="5">The sequence shown here is derived from an EMBL/GenBank/DDBJ whole genome shotgun (WGS) entry which is preliminary data.</text>
</comment>
<evidence type="ECO:0000259" key="4">
    <source>
        <dbReference type="Pfam" id="PF00135"/>
    </source>
</evidence>
<dbReference type="Proteomes" id="UP001338125">
    <property type="component" value="Unassembled WGS sequence"/>
</dbReference>
<dbReference type="InterPro" id="IPR019819">
    <property type="entry name" value="Carboxylesterase_B_CS"/>
</dbReference>
<reference evidence="5 6" key="1">
    <citation type="submission" date="2024-01" db="EMBL/GenBank/DDBJ databases">
        <title>Complete genome of Cladobotryum mycophilum ATHUM6906.</title>
        <authorList>
            <person name="Christinaki A.C."/>
            <person name="Myridakis A.I."/>
            <person name="Kouvelis V.N."/>
        </authorList>
    </citation>
    <scope>NUCLEOTIDE SEQUENCE [LARGE SCALE GENOMIC DNA]</scope>
    <source>
        <strain evidence="5 6">ATHUM6906</strain>
    </source>
</reference>
<evidence type="ECO:0000256" key="1">
    <source>
        <dbReference type="ARBA" id="ARBA00005964"/>
    </source>
</evidence>
<keyword evidence="3" id="KW-0732">Signal</keyword>
<dbReference type="EMBL" id="JAVFKD010000015">
    <property type="protein sequence ID" value="KAK5988801.1"/>
    <property type="molecule type" value="Genomic_DNA"/>
</dbReference>
<dbReference type="InterPro" id="IPR002018">
    <property type="entry name" value="CarbesteraseB"/>
</dbReference>
<dbReference type="SUPFAM" id="SSF53474">
    <property type="entry name" value="alpha/beta-Hydrolases"/>
    <property type="match status" value="1"/>
</dbReference>
<name>A0ABR0SAC6_9HYPO</name>
<protein>
    <recommendedName>
        <fullName evidence="3">Carboxylic ester hydrolase</fullName>
        <ecNumber evidence="3">3.1.1.-</ecNumber>
    </recommendedName>
</protein>
<dbReference type="Pfam" id="PF00135">
    <property type="entry name" value="COesterase"/>
    <property type="match status" value="1"/>
</dbReference>
<evidence type="ECO:0000256" key="2">
    <source>
        <dbReference type="ARBA" id="ARBA00022801"/>
    </source>
</evidence>
<feature type="chain" id="PRO_5044999287" description="Carboxylic ester hydrolase" evidence="3">
    <location>
        <begin position="19"/>
        <end position="564"/>
    </location>
</feature>
<accession>A0ABR0SAC6</accession>
<evidence type="ECO:0000256" key="3">
    <source>
        <dbReference type="RuleBase" id="RU361235"/>
    </source>
</evidence>
<feature type="domain" description="Carboxylesterase type B" evidence="4">
    <location>
        <begin position="30"/>
        <end position="544"/>
    </location>
</feature>
<keyword evidence="2 3" id="KW-0378">Hydrolase</keyword>
<evidence type="ECO:0000313" key="5">
    <source>
        <dbReference type="EMBL" id="KAK5988801.1"/>
    </source>
</evidence>
<dbReference type="PANTHER" id="PTHR11559">
    <property type="entry name" value="CARBOXYLESTERASE"/>
    <property type="match status" value="1"/>
</dbReference>
<evidence type="ECO:0000313" key="6">
    <source>
        <dbReference type="Proteomes" id="UP001338125"/>
    </source>
</evidence>
<sequence>MLHPLMLVALLAAAVTSATNITHNSPLPPIAITHTGIIRGGSCPNSNVRLFQGIPYAEPPVGQLRFKPPEPYSGPYPKGWFATKPPPACIQWPSAFDVDGPTSEDCLYLNVYIPPDAVPGSDYPVKVWAYGGGNDGGALTLPLYDACNLATDSIVVSFNYRLGPLGFLAFADAGIQGNMAIQDYLAALTWVHLNIRAFGGDRSKVVLFGQSAGADDTFVVSTLPETPHLISAAIMQSGGGMDLIPYETAQYTGRSYAETLKCKNLACLQSKSVKKLIEARDRTPALLDPTRNGGLLSGVFGIDLPNITSLDSPILDGVIIRREPLKAGIKVPVLIGDTERDSTLLVIPYYLSSPSSYPLSEANYTDFLSQWGRFGPRIKQLYPLSHFNAAGDNTTAVISAISHIITVASYNCGAYKVLRTATTRVPAYVYRFNRTLSCPWLWEDGQAFPSPELAPFFGSTHTAELPFIFGNMDKQPWGNGTCNASLEDRELSKTLIKVWTSMAQEGRPTFRVRDWPAFNATSHKGWYIQDKIVVQDIDFVECEFWDGIWAEMGGVIPPWQAGRP</sequence>
<proteinExistence type="inferred from homology"/>